<feature type="region of interest" description="Disordered" evidence="1">
    <location>
        <begin position="319"/>
        <end position="341"/>
    </location>
</feature>
<feature type="compositionally biased region" description="Polar residues" evidence="1">
    <location>
        <begin position="321"/>
        <end position="341"/>
    </location>
</feature>
<feature type="region of interest" description="Disordered" evidence="1">
    <location>
        <begin position="254"/>
        <end position="274"/>
    </location>
</feature>
<dbReference type="OrthoDB" id="2304312at2759"/>
<dbReference type="AlphaFoldDB" id="A0A9P6UQK7"/>
<evidence type="ECO:0000313" key="2">
    <source>
        <dbReference type="EMBL" id="KAG0315044.1"/>
    </source>
</evidence>
<reference evidence="2" key="1">
    <citation type="journal article" date="2020" name="Fungal Divers.">
        <title>Resolving the Mortierellaceae phylogeny through synthesis of multi-gene phylogenetics and phylogenomics.</title>
        <authorList>
            <person name="Vandepol N."/>
            <person name="Liber J."/>
            <person name="Desiro A."/>
            <person name="Na H."/>
            <person name="Kennedy M."/>
            <person name="Barry K."/>
            <person name="Grigoriev I.V."/>
            <person name="Miller A.N."/>
            <person name="O'Donnell K."/>
            <person name="Stajich J.E."/>
            <person name="Bonito G."/>
        </authorList>
    </citation>
    <scope>NUCLEOTIDE SEQUENCE</scope>
    <source>
        <strain evidence="2">NVP60</strain>
    </source>
</reference>
<sequence length="341" mass="37875">MLHNSVTDNLVTLFCIEDGDFTPFSVDMDSSKTVDHLKVLPKKDLKDISLADVPLNSKEELDETDDLSDVFKETPPKKTIYTIVQRPRPASTPLPGYLSDQSRPRHAAVWRSPYRHQKDHGQVFAPGPIANFHSAFVKGEGALPITSGSIRGLPRAWRRTFGHPPDIAIASTSYSSSSTITGGGLAGGVARRAQRFELLSQHWGFYLDASHEDWGSGLERKRVREEMGQGPDGCKEVVDENHEVMLEYVQDGDDDFWQDKSRGNTDSNEDEYADEIDIGGTRVYPVPVMRQICESNQYGEMLSRAAQFGRPYLALGDQERQTANTIKGPTMDSSNSASNPQ</sequence>
<dbReference type="EMBL" id="JAAAIN010000401">
    <property type="protein sequence ID" value="KAG0315044.1"/>
    <property type="molecule type" value="Genomic_DNA"/>
</dbReference>
<gene>
    <name evidence="2" type="ORF">BGZ97_008703</name>
</gene>
<accession>A0A9P6UQK7</accession>
<name>A0A9P6UQK7_9FUNG</name>
<dbReference type="Proteomes" id="UP000823405">
    <property type="component" value="Unassembled WGS sequence"/>
</dbReference>
<evidence type="ECO:0000256" key="1">
    <source>
        <dbReference type="SAM" id="MobiDB-lite"/>
    </source>
</evidence>
<organism evidence="2 3">
    <name type="scientific">Linnemannia gamsii</name>
    <dbReference type="NCBI Taxonomy" id="64522"/>
    <lineage>
        <taxon>Eukaryota</taxon>
        <taxon>Fungi</taxon>
        <taxon>Fungi incertae sedis</taxon>
        <taxon>Mucoromycota</taxon>
        <taxon>Mortierellomycotina</taxon>
        <taxon>Mortierellomycetes</taxon>
        <taxon>Mortierellales</taxon>
        <taxon>Mortierellaceae</taxon>
        <taxon>Linnemannia</taxon>
    </lineage>
</organism>
<protein>
    <submittedName>
        <fullName evidence="2">Uncharacterized protein</fullName>
    </submittedName>
</protein>
<proteinExistence type="predicted"/>
<keyword evidence="3" id="KW-1185">Reference proteome</keyword>
<evidence type="ECO:0000313" key="3">
    <source>
        <dbReference type="Proteomes" id="UP000823405"/>
    </source>
</evidence>
<comment type="caution">
    <text evidence="2">The sequence shown here is derived from an EMBL/GenBank/DDBJ whole genome shotgun (WGS) entry which is preliminary data.</text>
</comment>